<feature type="non-terminal residue" evidence="1">
    <location>
        <position position="86"/>
    </location>
</feature>
<gene>
    <name evidence="1" type="ORF">ACFQ1S_43350</name>
</gene>
<proteinExistence type="predicted"/>
<sequence>MPKHTEDLEKALARIRPVIVRYCRARIGRRHRSFGIADAVATQIFKASLHAVTISRKPLLATVYGIAVAMVDESLVDSTARVGTDA</sequence>
<protein>
    <submittedName>
        <fullName evidence="1">Uncharacterized protein</fullName>
    </submittedName>
</protein>
<keyword evidence="2" id="KW-1185">Reference proteome</keyword>
<evidence type="ECO:0000313" key="2">
    <source>
        <dbReference type="Proteomes" id="UP001597045"/>
    </source>
</evidence>
<name>A0ABW3MPL0_9PSEU</name>
<comment type="caution">
    <text evidence="1">The sequence shown here is derived from an EMBL/GenBank/DDBJ whole genome shotgun (WGS) entry which is preliminary data.</text>
</comment>
<evidence type="ECO:0000313" key="1">
    <source>
        <dbReference type="EMBL" id="MFD1051922.1"/>
    </source>
</evidence>
<dbReference type="Proteomes" id="UP001597045">
    <property type="component" value="Unassembled WGS sequence"/>
</dbReference>
<accession>A0ABW3MPL0</accession>
<organism evidence="1 2">
    <name type="scientific">Kibdelosporangium lantanae</name>
    <dbReference type="NCBI Taxonomy" id="1497396"/>
    <lineage>
        <taxon>Bacteria</taxon>
        <taxon>Bacillati</taxon>
        <taxon>Actinomycetota</taxon>
        <taxon>Actinomycetes</taxon>
        <taxon>Pseudonocardiales</taxon>
        <taxon>Pseudonocardiaceae</taxon>
        <taxon>Kibdelosporangium</taxon>
    </lineage>
</organism>
<dbReference type="EMBL" id="JBHTIS010003983">
    <property type="protein sequence ID" value="MFD1051922.1"/>
    <property type="molecule type" value="Genomic_DNA"/>
</dbReference>
<reference evidence="2" key="1">
    <citation type="journal article" date="2019" name="Int. J. Syst. Evol. Microbiol.">
        <title>The Global Catalogue of Microorganisms (GCM) 10K type strain sequencing project: providing services to taxonomists for standard genome sequencing and annotation.</title>
        <authorList>
            <consortium name="The Broad Institute Genomics Platform"/>
            <consortium name="The Broad Institute Genome Sequencing Center for Infectious Disease"/>
            <person name="Wu L."/>
            <person name="Ma J."/>
        </authorList>
    </citation>
    <scope>NUCLEOTIDE SEQUENCE [LARGE SCALE GENOMIC DNA]</scope>
    <source>
        <strain evidence="2">JCM 31486</strain>
    </source>
</reference>